<feature type="chain" id="PRO_5045299572" evidence="2">
    <location>
        <begin position="26"/>
        <end position="94"/>
    </location>
</feature>
<keyword evidence="2" id="KW-0732">Signal</keyword>
<proteinExistence type="predicted"/>
<evidence type="ECO:0000256" key="1">
    <source>
        <dbReference type="SAM" id="MobiDB-lite"/>
    </source>
</evidence>
<dbReference type="EMBL" id="JBHSYM010000111">
    <property type="protein sequence ID" value="MFC7017921.1"/>
    <property type="molecule type" value="Genomic_DNA"/>
</dbReference>
<name>A0ABW2ECP2_9ACTN</name>
<evidence type="ECO:0000313" key="3">
    <source>
        <dbReference type="EMBL" id="MFC7017921.1"/>
    </source>
</evidence>
<reference evidence="4" key="1">
    <citation type="journal article" date="2019" name="Int. J. Syst. Evol. Microbiol.">
        <title>The Global Catalogue of Microorganisms (GCM) 10K type strain sequencing project: providing services to taxonomists for standard genome sequencing and annotation.</title>
        <authorList>
            <consortium name="The Broad Institute Genomics Platform"/>
            <consortium name="The Broad Institute Genome Sequencing Center for Infectious Disease"/>
            <person name="Wu L."/>
            <person name="Ma J."/>
        </authorList>
    </citation>
    <scope>NUCLEOTIDE SEQUENCE [LARGE SCALE GENOMIC DNA]</scope>
    <source>
        <strain evidence="4">JCM 4855</strain>
    </source>
</reference>
<gene>
    <name evidence="3" type="ORF">ACFQMH_40800</name>
</gene>
<evidence type="ECO:0000313" key="4">
    <source>
        <dbReference type="Proteomes" id="UP001596409"/>
    </source>
</evidence>
<keyword evidence="4" id="KW-1185">Reference proteome</keyword>
<feature type="region of interest" description="Disordered" evidence="1">
    <location>
        <begin position="60"/>
        <end position="81"/>
    </location>
</feature>
<dbReference type="RefSeq" id="WP_189874445.1">
    <property type="nucleotide sequence ID" value="NZ_BMWA01000014.1"/>
</dbReference>
<evidence type="ECO:0000256" key="2">
    <source>
        <dbReference type="SAM" id="SignalP"/>
    </source>
</evidence>
<feature type="signal peptide" evidence="2">
    <location>
        <begin position="1"/>
        <end position="25"/>
    </location>
</feature>
<accession>A0ABW2ECP2</accession>
<protein>
    <submittedName>
        <fullName evidence="3">Uncharacterized protein</fullName>
    </submittedName>
</protein>
<organism evidence="3 4">
    <name type="scientific">Streptomyces viridiviolaceus</name>
    <dbReference type="NCBI Taxonomy" id="68282"/>
    <lineage>
        <taxon>Bacteria</taxon>
        <taxon>Bacillati</taxon>
        <taxon>Actinomycetota</taxon>
        <taxon>Actinomycetes</taxon>
        <taxon>Kitasatosporales</taxon>
        <taxon>Streptomycetaceae</taxon>
        <taxon>Streptomyces</taxon>
    </lineage>
</organism>
<dbReference type="Proteomes" id="UP001596409">
    <property type="component" value="Unassembled WGS sequence"/>
</dbReference>
<sequence>MMSIRTLVATAFAATTLTLPAGAIAAPTATPADCASAQAAADQADDDFEAMRKDYLAQMADGGHPDASQRQALADADVERSTARAEAERICNSV</sequence>
<comment type="caution">
    <text evidence="3">The sequence shown here is derived from an EMBL/GenBank/DDBJ whole genome shotgun (WGS) entry which is preliminary data.</text>
</comment>